<dbReference type="Gene3D" id="3.40.50.300">
    <property type="entry name" value="P-loop containing nucleotide triphosphate hydrolases"/>
    <property type="match status" value="1"/>
</dbReference>
<proteinExistence type="predicted"/>
<dbReference type="CDD" id="cd00009">
    <property type="entry name" value="AAA"/>
    <property type="match status" value="1"/>
</dbReference>
<dbReference type="EMBL" id="CP000561">
    <property type="protein sequence ID" value="ABO08760.1"/>
    <property type="molecule type" value="Genomic_DNA"/>
</dbReference>
<gene>
    <name evidence="2" type="ordered locus">Pcal_1338</name>
</gene>
<dbReference type="eggNOG" id="arCOG03408">
    <property type="taxonomic scope" value="Archaea"/>
</dbReference>
<dbReference type="InterPro" id="IPR011579">
    <property type="entry name" value="ATPase_dom"/>
</dbReference>
<accession>A3MVU3</accession>
<dbReference type="OrthoDB" id="25948at2157"/>
<dbReference type="SUPFAM" id="SSF52540">
    <property type="entry name" value="P-loop containing nucleoside triphosphate hydrolases"/>
    <property type="match status" value="1"/>
</dbReference>
<keyword evidence="3" id="KW-1185">Reference proteome</keyword>
<name>A3MVU3_PYRCJ</name>
<dbReference type="HOGENOM" id="CLU_070505_0_0_2"/>
<sequence length="341" mass="38365">MRRVRLRLVRGVEVEFVDREVALGQLREVAERGTRFPLVVYGPEGCGKTALLRQAVEVLREWGYSVVYVNPLGEVAERLVATDDLKDVVKRTWREVLGGVVNPAAPALVDLALAVVSRALKRGKKRIAILADDVFQAVGLDRVEQLVKSVLNFIEYPPADYDSVVAVVASSEGVTRSRVGRHDWASLRLMWNMSREGFEELYRAMPGPKPPFNEVWRWTGGNPRYLGKLYESGWDPAVVARDVAKGRGLWDFVKRLGAREVEWLRRAVEDPDALYDGEAPAALVEGLVEMNLVVRLWDRDPRGWVDAPPPERDLELGIGRHYAWQTPLHREAVKVALESSA</sequence>
<dbReference type="GO" id="GO:0005524">
    <property type="term" value="F:ATP binding"/>
    <property type="evidence" value="ECO:0007669"/>
    <property type="project" value="InterPro"/>
</dbReference>
<dbReference type="AlphaFoldDB" id="A3MVU3"/>
<dbReference type="InterPro" id="IPR027417">
    <property type="entry name" value="P-loop_NTPase"/>
</dbReference>
<evidence type="ECO:0000313" key="2">
    <source>
        <dbReference type="EMBL" id="ABO08760.1"/>
    </source>
</evidence>
<dbReference type="KEGG" id="pcl:Pcal_1338"/>
<feature type="domain" description="ATPase" evidence="1">
    <location>
        <begin position="16"/>
        <end position="229"/>
    </location>
</feature>
<reference evidence="2" key="1">
    <citation type="submission" date="2007-02" db="EMBL/GenBank/DDBJ databases">
        <title>Complete sequence of Pyrobaculum calidifontis JCM 11548.</title>
        <authorList>
            <consortium name="US DOE Joint Genome Institute"/>
            <person name="Copeland A."/>
            <person name="Lucas S."/>
            <person name="Lapidus A."/>
            <person name="Barry K."/>
            <person name="Glavina del Rio T."/>
            <person name="Dalin E."/>
            <person name="Tice H."/>
            <person name="Pitluck S."/>
            <person name="Chain P."/>
            <person name="Malfatti S."/>
            <person name="Shin M."/>
            <person name="Vergez L."/>
            <person name="Schmutz J."/>
            <person name="Larimer F."/>
            <person name="Land M."/>
            <person name="Hauser L."/>
            <person name="Kyrpides N."/>
            <person name="Mikhailova N."/>
            <person name="Cozen A.E."/>
            <person name="Fitz-Gibbon S.T."/>
            <person name="House C.H."/>
            <person name="Saltikov C."/>
            <person name="Lowe T.M."/>
            <person name="Richardson P."/>
        </authorList>
    </citation>
    <scope>NUCLEOTIDE SEQUENCE [LARGE SCALE GENOMIC DNA]</scope>
    <source>
        <strain evidence="2">JCM 11548</strain>
    </source>
</reference>
<dbReference type="Pfam" id="PF01637">
    <property type="entry name" value="ATPase_2"/>
    <property type="match status" value="1"/>
</dbReference>
<evidence type="ECO:0000259" key="1">
    <source>
        <dbReference type="Pfam" id="PF01637"/>
    </source>
</evidence>
<protein>
    <recommendedName>
        <fullName evidence="1">ATPase domain-containing protein</fullName>
    </recommendedName>
</protein>
<dbReference type="Proteomes" id="UP000001431">
    <property type="component" value="Chromosome"/>
</dbReference>
<dbReference type="RefSeq" id="WP_011850018.1">
    <property type="nucleotide sequence ID" value="NC_009073.1"/>
</dbReference>
<organism evidence="2 3">
    <name type="scientific">Pyrobaculum calidifontis (strain DSM 21063 / JCM 11548 / VA1)</name>
    <dbReference type="NCBI Taxonomy" id="410359"/>
    <lineage>
        <taxon>Archaea</taxon>
        <taxon>Thermoproteota</taxon>
        <taxon>Thermoprotei</taxon>
        <taxon>Thermoproteales</taxon>
        <taxon>Thermoproteaceae</taxon>
        <taxon>Pyrobaculum</taxon>
    </lineage>
</organism>
<dbReference type="GeneID" id="4910296"/>
<evidence type="ECO:0000313" key="3">
    <source>
        <dbReference type="Proteomes" id="UP000001431"/>
    </source>
</evidence>